<proteinExistence type="predicted"/>
<sequence>MRANNGAFVKSIGALGQEACTAFMEWCGFQPQVQDGETIFVYTSGPVNRCSTDEEKALLHQRHAAEAHRRIHFLKCFRE</sequence>
<reference evidence="2" key="1">
    <citation type="journal article" date="2010" name="Genome Biol.">
        <title>Genome sequence of the necrotrophic plant pathogen Pythium ultimum reveals original pathogenicity mechanisms and effector repertoire.</title>
        <authorList>
            <person name="Levesque C.A."/>
            <person name="Brouwer H."/>
            <person name="Cano L."/>
            <person name="Hamilton J.P."/>
            <person name="Holt C."/>
            <person name="Huitema E."/>
            <person name="Raffaele S."/>
            <person name="Robideau G.P."/>
            <person name="Thines M."/>
            <person name="Win J."/>
            <person name="Zerillo M.M."/>
            <person name="Beakes G.W."/>
            <person name="Boore J.L."/>
            <person name="Busam D."/>
            <person name="Dumas B."/>
            <person name="Ferriera S."/>
            <person name="Fuerstenberg S.I."/>
            <person name="Gachon C.M."/>
            <person name="Gaulin E."/>
            <person name="Govers F."/>
            <person name="Grenville-Briggs L."/>
            <person name="Horner N."/>
            <person name="Hostetler J."/>
            <person name="Jiang R.H."/>
            <person name="Johnson J."/>
            <person name="Krajaejun T."/>
            <person name="Lin H."/>
            <person name="Meijer H.J."/>
            <person name="Moore B."/>
            <person name="Morris P."/>
            <person name="Phuntmart V."/>
            <person name="Puiu D."/>
            <person name="Shetty J."/>
            <person name="Stajich J.E."/>
            <person name="Tripathy S."/>
            <person name="Wawra S."/>
            <person name="van West P."/>
            <person name="Whitty B.R."/>
            <person name="Coutinho P.M."/>
            <person name="Henrissat B."/>
            <person name="Martin F."/>
            <person name="Thomas P.D."/>
            <person name="Tyler B.M."/>
            <person name="De Vries R.P."/>
            <person name="Kamoun S."/>
            <person name="Yandell M."/>
            <person name="Tisserat N."/>
            <person name="Buell C.R."/>
        </authorList>
    </citation>
    <scope>NUCLEOTIDE SEQUENCE</scope>
    <source>
        <strain evidence="2">DAOM:BR144</strain>
    </source>
</reference>
<reference evidence="1" key="3">
    <citation type="submission" date="2015-02" db="UniProtKB">
        <authorList>
            <consortium name="EnsemblProtists"/>
        </authorList>
    </citation>
    <scope>IDENTIFICATION</scope>
    <source>
        <strain evidence="1">DAOM BR144</strain>
    </source>
</reference>
<organism evidence="1 2">
    <name type="scientific">Globisporangium ultimum (strain ATCC 200006 / CBS 805.95 / DAOM BR144)</name>
    <name type="common">Pythium ultimum</name>
    <dbReference type="NCBI Taxonomy" id="431595"/>
    <lineage>
        <taxon>Eukaryota</taxon>
        <taxon>Sar</taxon>
        <taxon>Stramenopiles</taxon>
        <taxon>Oomycota</taxon>
        <taxon>Peronosporomycetes</taxon>
        <taxon>Pythiales</taxon>
        <taxon>Pythiaceae</taxon>
        <taxon>Globisporangium</taxon>
    </lineage>
</organism>
<reference evidence="2" key="2">
    <citation type="submission" date="2010-04" db="EMBL/GenBank/DDBJ databases">
        <authorList>
            <person name="Buell R."/>
            <person name="Hamilton J."/>
            <person name="Hostetler J."/>
        </authorList>
    </citation>
    <scope>NUCLEOTIDE SEQUENCE [LARGE SCALE GENOMIC DNA]</scope>
    <source>
        <strain evidence="2">DAOM:BR144</strain>
    </source>
</reference>
<evidence type="ECO:0000313" key="1">
    <source>
        <dbReference type="EnsemblProtists" id="PYU1_T004697"/>
    </source>
</evidence>
<keyword evidence="2" id="KW-1185">Reference proteome</keyword>
<evidence type="ECO:0000313" key="2">
    <source>
        <dbReference type="Proteomes" id="UP000019132"/>
    </source>
</evidence>
<dbReference type="InParanoid" id="K3WIA5"/>
<dbReference type="VEuPathDB" id="FungiDB:PYU1_G004686"/>
<dbReference type="EMBL" id="GL376631">
    <property type="status" value="NOT_ANNOTATED_CDS"/>
    <property type="molecule type" value="Genomic_DNA"/>
</dbReference>
<dbReference type="HOGENOM" id="CLU_2611325_0_0_1"/>
<accession>K3WIA5</accession>
<dbReference type="Proteomes" id="UP000019132">
    <property type="component" value="Unassembled WGS sequence"/>
</dbReference>
<protein>
    <submittedName>
        <fullName evidence="1">Uncharacterized protein</fullName>
    </submittedName>
</protein>
<name>K3WIA5_GLOUD</name>
<dbReference type="AlphaFoldDB" id="K3WIA5"/>
<dbReference type="EnsemblProtists" id="PYU1_T004697">
    <property type="protein sequence ID" value="PYU1_T004697"/>
    <property type="gene ID" value="PYU1_G004686"/>
</dbReference>